<feature type="transmembrane region" description="Helical" evidence="6">
    <location>
        <begin position="139"/>
        <end position="163"/>
    </location>
</feature>
<feature type="transmembrane region" description="Helical" evidence="6">
    <location>
        <begin position="215"/>
        <end position="235"/>
    </location>
</feature>
<dbReference type="InterPro" id="IPR036259">
    <property type="entry name" value="MFS_trans_sf"/>
</dbReference>
<dbReference type="Gene3D" id="1.20.1250.20">
    <property type="entry name" value="MFS general substrate transporter like domains"/>
    <property type="match status" value="1"/>
</dbReference>
<protein>
    <submittedName>
        <fullName evidence="7">MFS transporter</fullName>
    </submittedName>
</protein>
<dbReference type="PANTHER" id="PTHR43124:SF3">
    <property type="entry name" value="CHLORAMPHENICOL EFFLUX PUMP RV0191"/>
    <property type="match status" value="1"/>
</dbReference>
<gene>
    <name evidence="7" type="ORF">HBJ55_17490</name>
</gene>
<feature type="transmembrane region" description="Helical" evidence="6">
    <location>
        <begin position="247"/>
        <end position="268"/>
    </location>
</feature>
<feature type="transmembrane region" description="Helical" evidence="6">
    <location>
        <begin position="49"/>
        <end position="68"/>
    </location>
</feature>
<evidence type="ECO:0000256" key="3">
    <source>
        <dbReference type="ARBA" id="ARBA00022692"/>
    </source>
</evidence>
<dbReference type="EMBL" id="JAAQTO010000050">
    <property type="protein sequence ID" value="NIC07225.1"/>
    <property type="molecule type" value="Genomic_DNA"/>
</dbReference>
<comment type="caution">
    <text evidence="7">The sequence shown here is derived from an EMBL/GenBank/DDBJ whole genome shotgun (WGS) entry which is preliminary data.</text>
</comment>
<organism evidence="7 8">
    <name type="scientific">Billgrantia bachuensis</name>
    <dbReference type="NCBI Taxonomy" id="2717286"/>
    <lineage>
        <taxon>Bacteria</taxon>
        <taxon>Pseudomonadati</taxon>
        <taxon>Pseudomonadota</taxon>
        <taxon>Gammaproteobacteria</taxon>
        <taxon>Oceanospirillales</taxon>
        <taxon>Halomonadaceae</taxon>
        <taxon>Billgrantia</taxon>
    </lineage>
</organism>
<accession>A0ABX0PXN2</accession>
<dbReference type="InterPro" id="IPR011701">
    <property type="entry name" value="MFS"/>
</dbReference>
<feature type="transmembrane region" description="Helical" evidence="6">
    <location>
        <begin position="367"/>
        <end position="385"/>
    </location>
</feature>
<comment type="subcellular location">
    <subcellularLocation>
        <location evidence="1">Cell membrane</location>
        <topology evidence="1">Multi-pass membrane protein</topology>
    </subcellularLocation>
</comment>
<dbReference type="InterPro" id="IPR050189">
    <property type="entry name" value="MFS_Efflux_Transporters"/>
</dbReference>
<feature type="transmembrane region" description="Helical" evidence="6">
    <location>
        <begin position="342"/>
        <end position="361"/>
    </location>
</feature>
<feature type="transmembrane region" description="Helical" evidence="6">
    <location>
        <begin position="169"/>
        <end position="186"/>
    </location>
</feature>
<keyword evidence="5 6" id="KW-0472">Membrane</keyword>
<evidence type="ECO:0000256" key="6">
    <source>
        <dbReference type="SAM" id="Phobius"/>
    </source>
</evidence>
<dbReference type="RefSeq" id="WP_167117963.1">
    <property type="nucleotide sequence ID" value="NZ_JAAQTO010000050.1"/>
</dbReference>
<sequence length="398" mass="43033">MGYRTLLRDHRGLLSICFLAMFTSSLGQSFFIGLFQAPISERLGFTPGQFGSAYALVTLIAGFAVLRLGPSLDWVPPRRFALIVMAALVTGVVLLTLTPWWWLGLLGLGLVRFCGQGMMTHLGNTLAGREFVAMRGRALGLASMGIMLGETLLPPVIATLLIVLGWRELWWLFVLVLAGCWLPLLLRGPWPPAPGQRPARGQRPSGPRPFRDPRFWRLLPLLMTLPITMTGLFIYQAAMTRDLGSTLTVYALALTGMGLAKLPGALLGGRWVDRLGPVRLARLYLLPYALALLVAIAFGGHFGVWALMVGGGLAMGSQESIATSLLVRIWGAEHLGTVRATLSAAMVFATGLAPALLGIALDLGAHFTLILAGMLAFLAFGWWLAQDLLRQQANEHTG</sequence>
<dbReference type="Pfam" id="PF07690">
    <property type="entry name" value="MFS_1"/>
    <property type="match status" value="1"/>
</dbReference>
<evidence type="ECO:0000256" key="2">
    <source>
        <dbReference type="ARBA" id="ARBA00022475"/>
    </source>
</evidence>
<evidence type="ECO:0000256" key="5">
    <source>
        <dbReference type="ARBA" id="ARBA00023136"/>
    </source>
</evidence>
<feature type="transmembrane region" description="Helical" evidence="6">
    <location>
        <begin position="280"/>
        <end position="298"/>
    </location>
</feature>
<dbReference type="SUPFAM" id="SSF103473">
    <property type="entry name" value="MFS general substrate transporter"/>
    <property type="match status" value="1"/>
</dbReference>
<feature type="transmembrane region" description="Helical" evidence="6">
    <location>
        <begin position="12"/>
        <end position="37"/>
    </location>
</feature>
<keyword evidence="2" id="KW-1003">Cell membrane</keyword>
<keyword evidence="8" id="KW-1185">Reference proteome</keyword>
<evidence type="ECO:0000256" key="4">
    <source>
        <dbReference type="ARBA" id="ARBA00022989"/>
    </source>
</evidence>
<keyword evidence="4 6" id="KW-1133">Transmembrane helix</keyword>
<keyword evidence="3 6" id="KW-0812">Transmembrane</keyword>
<evidence type="ECO:0000256" key="1">
    <source>
        <dbReference type="ARBA" id="ARBA00004651"/>
    </source>
</evidence>
<evidence type="ECO:0000313" key="8">
    <source>
        <dbReference type="Proteomes" id="UP001318321"/>
    </source>
</evidence>
<dbReference type="Proteomes" id="UP001318321">
    <property type="component" value="Unassembled WGS sequence"/>
</dbReference>
<evidence type="ECO:0000313" key="7">
    <source>
        <dbReference type="EMBL" id="NIC07225.1"/>
    </source>
</evidence>
<reference evidence="7 8" key="1">
    <citation type="submission" date="2020-03" db="EMBL/GenBank/DDBJ databases">
        <title>Identification of Halomonas strains.</title>
        <authorList>
            <person name="Xiao Z."/>
            <person name="Dong F."/>
            <person name="Wang Z."/>
            <person name="Zhao J.-Y."/>
        </authorList>
    </citation>
    <scope>NUCLEOTIDE SEQUENCE [LARGE SCALE GENOMIC DNA]</scope>
    <source>
        <strain evidence="7 8">DX6</strain>
    </source>
</reference>
<proteinExistence type="predicted"/>
<feature type="transmembrane region" description="Helical" evidence="6">
    <location>
        <begin position="80"/>
        <end position="103"/>
    </location>
</feature>
<name>A0ABX0PXN2_9GAMM</name>
<dbReference type="PANTHER" id="PTHR43124">
    <property type="entry name" value="PURINE EFFLUX PUMP PBUE"/>
    <property type="match status" value="1"/>
</dbReference>